<dbReference type="InterPro" id="IPR018013">
    <property type="entry name" value="Channel_Tsx-like"/>
</dbReference>
<dbReference type="Proteomes" id="UP001501600">
    <property type="component" value="Unassembled WGS sequence"/>
</dbReference>
<dbReference type="InterPro" id="IPR036777">
    <property type="entry name" value="Channel_Tsx-like_sf"/>
</dbReference>
<comment type="similarity">
    <text evidence="1">Belongs to the nucleoside-specific channel-forming outer membrane porin (Tsx) (TC 1.B.10) family.</text>
</comment>
<comment type="caution">
    <text evidence="3">The sequence shown here is derived from an EMBL/GenBank/DDBJ whole genome shotgun (WGS) entry which is preliminary data.</text>
</comment>
<evidence type="ECO:0000313" key="3">
    <source>
        <dbReference type="EMBL" id="GAA5186156.1"/>
    </source>
</evidence>
<accession>A0ABP9RUB1</accession>
<dbReference type="Gene3D" id="2.40.230.20">
    <property type="entry name" value="Nucleoside-specific channel-forming protein, Tsx-like"/>
    <property type="match status" value="1"/>
</dbReference>
<feature type="signal peptide" evidence="2">
    <location>
        <begin position="1"/>
        <end position="22"/>
    </location>
</feature>
<evidence type="ECO:0000256" key="1">
    <source>
        <dbReference type="ARBA" id="ARBA00008728"/>
    </source>
</evidence>
<dbReference type="Pfam" id="PF03502">
    <property type="entry name" value="Channel_Tsx"/>
    <property type="match status" value="1"/>
</dbReference>
<organism evidence="3 4">
    <name type="scientific">Ferrimonas gelatinilytica</name>
    <dbReference type="NCBI Taxonomy" id="1255257"/>
    <lineage>
        <taxon>Bacteria</taxon>
        <taxon>Pseudomonadati</taxon>
        <taxon>Pseudomonadota</taxon>
        <taxon>Gammaproteobacteria</taxon>
        <taxon>Alteromonadales</taxon>
        <taxon>Ferrimonadaceae</taxon>
        <taxon>Ferrimonas</taxon>
    </lineage>
</organism>
<protein>
    <submittedName>
        <fullName evidence="3">Outer membrane protein OmpK</fullName>
    </submittedName>
</protein>
<evidence type="ECO:0000313" key="4">
    <source>
        <dbReference type="Proteomes" id="UP001501600"/>
    </source>
</evidence>
<proteinExistence type="inferred from homology"/>
<dbReference type="EMBL" id="BAABLF010000001">
    <property type="protein sequence ID" value="GAA5186156.1"/>
    <property type="molecule type" value="Genomic_DNA"/>
</dbReference>
<gene>
    <name evidence="3" type="ORF">GCM10025772_01100</name>
</gene>
<evidence type="ECO:0000256" key="2">
    <source>
        <dbReference type="SAM" id="SignalP"/>
    </source>
</evidence>
<sequence length="267" mass="30353">MMMKKIATLAAFAVLLLPPAQAEYLYGFADLNVNYLDWTTKTERNSGGFKEDFYYIELEGGAGFDWGDFYGFFDMENTFAGNDSKSDGEGGRFYGNSTFRIASKFSIGYNLVNNWQAYFQTYYAMGNGFYDSTNVFGVRYKLFTDSGFWMTPFLGLNYTRTDGWTGVNGGMLGWVFGYDFNAGSQKLSVTNWHETEFGRDDNYLGFTDPDGNFIPTNSGEVGHNGALALWWHLPKNFSLGLQYRYFRNKLGQGGYGDAVIYTFKYNF</sequence>
<reference evidence="4" key="1">
    <citation type="journal article" date="2019" name="Int. J. Syst. Evol. Microbiol.">
        <title>The Global Catalogue of Microorganisms (GCM) 10K type strain sequencing project: providing services to taxonomists for standard genome sequencing and annotation.</title>
        <authorList>
            <consortium name="The Broad Institute Genomics Platform"/>
            <consortium name="The Broad Institute Genome Sequencing Center for Infectious Disease"/>
            <person name="Wu L."/>
            <person name="Ma J."/>
        </authorList>
    </citation>
    <scope>NUCLEOTIDE SEQUENCE [LARGE SCALE GENOMIC DNA]</scope>
    <source>
        <strain evidence="4">JCM 18720</strain>
    </source>
</reference>
<keyword evidence="2" id="KW-0732">Signal</keyword>
<keyword evidence="4" id="KW-1185">Reference proteome</keyword>
<dbReference type="SUPFAM" id="SSF111364">
    <property type="entry name" value="Tsx-like channel"/>
    <property type="match status" value="1"/>
</dbReference>
<feature type="chain" id="PRO_5046456461" evidence="2">
    <location>
        <begin position="23"/>
        <end position="267"/>
    </location>
</feature>
<name>A0ABP9RUB1_9GAMM</name>